<feature type="signal peptide" evidence="1">
    <location>
        <begin position="1"/>
        <end position="20"/>
    </location>
</feature>
<feature type="chain" id="PRO_5005818325" description="Ig-like domain-containing protein" evidence="1">
    <location>
        <begin position="21"/>
        <end position="581"/>
    </location>
</feature>
<dbReference type="Gene3D" id="2.130.10.10">
    <property type="entry name" value="YVTN repeat-like/Quinoprotein amine dehydrogenase"/>
    <property type="match status" value="1"/>
</dbReference>
<protein>
    <recommendedName>
        <fullName evidence="2">Ig-like domain-containing protein</fullName>
    </recommendedName>
</protein>
<dbReference type="Pfam" id="PF19081">
    <property type="entry name" value="Ig_7"/>
    <property type="match status" value="1"/>
</dbReference>
<gene>
    <name evidence="3" type="ORF">AM493_05690</name>
</gene>
<dbReference type="SUPFAM" id="SSF69322">
    <property type="entry name" value="Tricorn protease domain 2"/>
    <property type="match status" value="1"/>
</dbReference>
<dbReference type="OrthoDB" id="1403372at2"/>
<evidence type="ECO:0000259" key="2">
    <source>
        <dbReference type="Pfam" id="PF19081"/>
    </source>
</evidence>
<comment type="caution">
    <text evidence="3">The sequence shown here is derived from an EMBL/GenBank/DDBJ whole genome shotgun (WGS) entry which is preliminary data.</text>
</comment>
<name>A0A0M8MG62_9FLAO</name>
<dbReference type="PANTHER" id="PTHR36220:SF1">
    <property type="entry name" value="GAMMA TUBULIN COMPLEX COMPONENT C-TERMINAL DOMAIN-CONTAINING PROTEIN"/>
    <property type="match status" value="1"/>
</dbReference>
<dbReference type="STRING" id="1202724.AM493_05690"/>
<reference evidence="3 4" key="1">
    <citation type="submission" date="2015-08" db="EMBL/GenBank/DDBJ databases">
        <title>Whole genome sequence of Flavobacterium akiainvivens IK-1T, from decaying Wikstroemia oahuensis, an endemic Hawaiian shrub.</title>
        <authorList>
            <person name="Wan X."/>
            <person name="Hou S."/>
            <person name="Saito J."/>
            <person name="Donachie S."/>
        </authorList>
    </citation>
    <scope>NUCLEOTIDE SEQUENCE [LARGE SCALE GENOMIC DNA]</scope>
    <source>
        <strain evidence="3 4">IK-1</strain>
    </source>
</reference>
<dbReference type="EMBL" id="LIYD01000005">
    <property type="protein sequence ID" value="KOS05581.1"/>
    <property type="molecule type" value="Genomic_DNA"/>
</dbReference>
<dbReference type="AlphaFoldDB" id="A0A0M8MG62"/>
<keyword evidence="4" id="KW-1185">Reference proteome</keyword>
<dbReference type="InterPro" id="IPR044023">
    <property type="entry name" value="Ig_7"/>
</dbReference>
<dbReference type="PANTHER" id="PTHR36220">
    <property type="entry name" value="UNNAMED PRODUCT"/>
    <property type="match status" value="1"/>
</dbReference>
<dbReference type="InterPro" id="IPR015943">
    <property type="entry name" value="WD40/YVTN_repeat-like_dom_sf"/>
</dbReference>
<organism evidence="3 4">
    <name type="scientific">Flavobacterium akiainvivens</name>
    <dbReference type="NCBI Taxonomy" id="1202724"/>
    <lineage>
        <taxon>Bacteria</taxon>
        <taxon>Pseudomonadati</taxon>
        <taxon>Bacteroidota</taxon>
        <taxon>Flavobacteriia</taxon>
        <taxon>Flavobacteriales</taxon>
        <taxon>Flavobacteriaceae</taxon>
        <taxon>Flavobacterium</taxon>
    </lineage>
</organism>
<keyword evidence="1" id="KW-0732">Signal</keyword>
<evidence type="ECO:0000313" key="3">
    <source>
        <dbReference type="EMBL" id="KOS05581.1"/>
    </source>
</evidence>
<proteinExistence type="predicted"/>
<accession>A0A0M8MG62</accession>
<evidence type="ECO:0000313" key="4">
    <source>
        <dbReference type="Proteomes" id="UP000037755"/>
    </source>
</evidence>
<sequence length="581" mass="61130">MKKSTFLFCLAGLFSLTAHAQDWQQLGETIQANDAYLQLGYSITLSADGTTFAVGAPDTQGSGGTIEDHSYVNVYTWQSGVWAQVGDTIWGGEPFLSPPNSNYFVPGGGNDILLSEDGTTIVIAERGYYYINPQNENEIIFSDRVRIFDLTDGEWVQAGEDIFEPGVRNINLSHDGNILAIGDDYNDTNGDNSGSVKVFEKQDGEWVQLGSTLYGTGDLNYFGSSVALSADGGVLVIGCSRGAAGGITPNPGYTNVYNLENGEWVLDETFAGLYTDYWGSGAGCGSSVAVSHDGTVVAMGSYQYVNEGTTTPVGNVRVFQKTEGTWQQVGGSLEGSRSSYENTKHMIDLSADGSILAIGTRSSSMLGNVKVYQLTEGEWVQAGETISSAATGESNFGTALSLSSDGSIVAVGISGANVGDFLSAGAAKVYQNCSLTQITTEAEDGQTACNGSTGILTATAGPELYANASLNWYDSADATEPVFTGATFTTPELTADTTYWVEAETATGCSSARVEVTVTVNAVPDAPATEAEQEFEEGATLNSLVIETTGTVVWYSDEALTTEIPAGTLLADGTTYYAVQL</sequence>
<feature type="domain" description="Ig-like" evidence="2">
    <location>
        <begin position="444"/>
        <end position="521"/>
    </location>
</feature>
<evidence type="ECO:0000256" key="1">
    <source>
        <dbReference type="SAM" id="SignalP"/>
    </source>
</evidence>
<dbReference type="Proteomes" id="UP000037755">
    <property type="component" value="Unassembled WGS sequence"/>
</dbReference>
<dbReference type="PATRIC" id="fig|1202724.3.peg.1178"/>
<dbReference type="RefSeq" id="WP_054406783.1">
    <property type="nucleotide sequence ID" value="NZ_FOYA01000003.1"/>
</dbReference>